<dbReference type="RefSeq" id="WP_072873647.1">
    <property type="nucleotide sequence ID" value="NZ_FRAF01000008.1"/>
</dbReference>
<dbReference type="Proteomes" id="UP000184016">
    <property type="component" value="Unassembled WGS sequence"/>
</dbReference>
<accession>A0A1M6PJT2</accession>
<dbReference type="Pfam" id="PF13177">
    <property type="entry name" value="DNA_pol3_delta2"/>
    <property type="match status" value="1"/>
</dbReference>
<dbReference type="OrthoDB" id="9810148at2"/>
<reference evidence="2" key="1">
    <citation type="submission" date="2016-11" db="EMBL/GenBank/DDBJ databases">
        <authorList>
            <person name="Varghese N."/>
            <person name="Submissions S."/>
        </authorList>
    </citation>
    <scope>NUCLEOTIDE SEQUENCE [LARGE SCALE GENOMIC DNA]</scope>
    <source>
        <strain evidence="2">USBA-503</strain>
    </source>
</reference>
<protein>
    <submittedName>
        <fullName evidence="1">DNA polymerase III, delta prime subunit</fullName>
    </submittedName>
</protein>
<dbReference type="Gene3D" id="3.40.50.300">
    <property type="entry name" value="P-loop containing nucleotide triphosphate hydrolases"/>
    <property type="match status" value="1"/>
</dbReference>
<dbReference type="AlphaFoldDB" id="A0A1M6PJT2"/>
<dbReference type="EMBL" id="FRAF01000008">
    <property type="protein sequence ID" value="SHK08190.1"/>
    <property type="molecule type" value="Genomic_DNA"/>
</dbReference>
<dbReference type="STRING" id="1830138.SAMN05443507_10854"/>
<evidence type="ECO:0000313" key="2">
    <source>
        <dbReference type="Proteomes" id="UP000184016"/>
    </source>
</evidence>
<evidence type="ECO:0000313" key="1">
    <source>
        <dbReference type="EMBL" id="SHK08190.1"/>
    </source>
</evidence>
<keyword evidence="2" id="KW-1185">Reference proteome</keyword>
<name>A0A1M6PJT2_9BACL</name>
<organism evidence="1 2">
    <name type="scientific">Alicyclobacillus tolerans</name>
    <dbReference type="NCBI Taxonomy" id="90970"/>
    <lineage>
        <taxon>Bacteria</taxon>
        <taxon>Bacillati</taxon>
        <taxon>Bacillota</taxon>
        <taxon>Bacilli</taxon>
        <taxon>Bacillales</taxon>
        <taxon>Alicyclobacillaceae</taxon>
        <taxon>Alicyclobacillus</taxon>
    </lineage>
</organism>
<gene>
    <name evidence="1" type="ORF">SAMN05443507_10854</name>
</gene>
<proteinExistence type="predicted"/>
<dbReference type="SUPFAM" id="SSF52540">
    <property type="entry name" value="P-loop containing nucleoside triphosphate hydrolases"/>
    <property type="match status" value="1"/>
</dbReference>
<sequence length="314" mass="35664">MVEDSLSPFFLSWTQKYPALAGLERAWMQQQLPHALLLTGPRETTEQFASQFAKFLLCQDESRPCGSCSSCRQFAAHIHPDVFTFDNSEIPIKTARLEELQVWMSRRAHYGQKKIYILPGLDKLSLVAANRLLKCLEEPESEILAILLAESLGGVLPTLRSRSFAYEMQSGRSFPWEDAVVHQSLLALEGEESSIAGSFEQVLQWIEAWMATPESPLLLAQQWLKIFSSVQLANGLQLLLAVFRDMIHISLGDSQNLRFPVLLERHSLERWPVQIWTQAADVVQETLRRHAAHVMPQLNVERMCICLRGVRIGV</sequence>
<dbReference type="InterPro" id="IPR027417">
    <property type="entry name" value="P-loop_NTPase"/>
</dbReference>